<evidence type="ECO:0000313" key="1">
    <source>
        <dbReference type="EMBL" id="MBW5480635.1"/>
    </source>
</evidence>
<keyword evidence="2" id="KW-1185">Reference proteome</keyword>
<accession>A0ABS6Z1K5</accession>
<dbReference type="RefSeq" id="WP_219664465.1">
    <property type="nucleotide sequence ID" value="NZ_WTFF01000005.1"/>
</dbReference>
<gene>
    <name evidence="1" type="ORF">GPJ59_01650</name>
</gene>
<comment type="caution">
    <text evidence="1">The sequence shown here is derived from an EMBL/GenBank/DDBJ whole genome shotgun (WGS) entry which is preliminary data.</text>
</comment>
<reference evidence="1 2" key="1">
    <citation type="submission" date="2019-12" db="EMBL/GenBank/DDBJ databases">
        <title>Genome sequence of Streptomyces bambusae.</title>
        <authorList>
            <person name="Bansal K."/>
            <person name="Choksket S."/>
            <person name="Korpole S."/>
            <person name="Patil P.B."/>
        </authorList>
    </citation>
    <scope>NUCLEOTIDE SEQUENCE [LARGE SCALE GENOMIC DNA]</scope>
    <source>
        <strain evidence="1 2">SK60</strain>
    </source>
</reference>
<name>A0ABS6Z1K5_9ACTN</name>
<organism evidence="1 2">
    <name type="scientific">Streptomyces bambusae</name>
    <dbReference type="NCBI Taxonomy" id="1550616"/>
    <lineage>
        <taxon>Bacteria</taxon>
        <taxon>Bacillati</taxon>
        <taxon>Actinomycetota</taxon>
        <taxon>Actinomycetes</taxon>
        <taxon>Kitasatosporales</taxon>
        <taxon>Streptomycetaceae</taxon>
        <taxon>Streptomyces</taxon>
    </lineage>
</organism>
<proteinExistence type="predicted"/>
<protein>
    <submittedName>
        <fullName evidence="1">Uncharacterized protein</fullName>
    </submittedName>
</protein>
<dbReference type="Proteomes" id="UP000812013">
    <property type="component" value="Unassembled WGS sequence"/>
</dbReference>
<dbReference type="EMBL" id="WTFF01000005">
    <property type="protein sequence ID" value="MBW5480635.1"/>
    <property type="molecule type" value="Genomic_DNA"/>
</dbReference>
<sequence length="45" mass="4907">MQEQQVVDRVQGCWSWSMGVRQTTQGVGAVADVPWCCPRVEAGGL</sequence>
<evidence type="ECO:0000313" key="2">
    <source>
        <dbReference type="Proteomes" id="UP000812013"/>
    </source>
</evidence>